<proteinExistence type="predicted"/>
<evidence type="ECO:0000313" key="2">
    <source>
        <dbReference type="EMBL" id="SEL37190.1"/>
    </source>
</evidence>
<dbReference type="InterPro" id="IPR029060">
    <property type="entry name" value="PIN-like_dom_sf"/>
</dbReference>
<gene>
    <name evidence="2" type="ORF">SAMN04515666_103546</name>
</gene>
<evidence type="ECO:0000313" key="3">
    <source>
        <dbReference type="Proteomes" id="UP000199664"/>
    </source>
</evidence>
<dbReference type="Pfam" id="PF01850">
    <property type="entry name" value="PIN"/>
    <property type="match status" value="1"/>
</dbReference>
<keyword evidence="3" id="KW-1185">Reference proteome</keyword>
<accession>A0A1H7PMZ8</accession>
<dbReference type="Proteomes" id="UP000199664">
    <property type="component" value="Unassembled WGS sequence"/>
</dbReference>
<dbReference type="RefSeq" id="WP_091833989.1">
    <property type="nucleotide sequence ID" value="NZ_FOAN01000003.1"/>
</dbReference>
<protein>
    <submittedName>
        <fullName evidence="2">Predicted nucleic acid-binding protein, contains PIN domain</fullName>
    </submittedName>
</protein>
<feature type="domain" description="PIN" evidence="1">
    <location>
        <begin position="4"/>
        <end position="120"/>
    </location>
</feature>
<dbReference type="OrthoDB" id="574461at2"/>
<dbReference type="InterPro" id="IPR002716">
    <property type="entry name" value="PIN_dom"/>
</dbReference>
<name>A0A1H7PMZ8_9HYPH</name>
<dbReference type="AlphaFoldDB" id="A0A1H7PMZ8"/>
<sequence length="141" mass="15956">MTSVYLDANDIIRFVETDYDLFDSLLDHTRDGEKRLYTSEFTLAEVLVLPLRENNTELLSVYETLFGVDNEIDITPVDRAILRRSAELRATLGNKAPDAIHIATAALAGCSVFISSDLRIHLPDGMRRIDAEAVREMNIWE</sequence>
<organism evidence="2 3">
    <name type="scientific">Bosea lupini</name>
    <dbReference type="NCBI Taxonomy" id="1036779"/>
    <lineage>
        <taxon>Bacteria</taxon>
        <taxon>Pseudomonadati</taxon>
        <taxon>Pseudomonadota</taxon>
        <taxon>Alphaproteobacteria</taxon>
        <taxon>Hyphomicrobiales</taxon>
        <taxon>Boseaceae</taxon>
        <taxon>Bosea</taxon>
    </lineage>
</organism>
<dbReference type="STRING" id="1036779.SAMN04515666_103546"/>
<dbReference type="Gene3D" id="3.40.50.1010">
    <property type="entry name" value="5'-nuclease"/>
    <property type="match status" value="1"/>
</dbReference>
<evidence type="ECO:0000259" key="1">
    <source>
        <dbReference type="Pfam" id="PF01850"/>
    </source>
</evidence>
<dbReference type="EMBL" id="FOAN01000003">
    <property type="protein sequence ID" value="SEL37190.1"/>
    <property type="molecule type" value="Genomic_DNA"/>
</dbReference>
<dbReference type="SUPFAM" id="SSF88723">
    <property type="entry name" value="PIN domain-like"/>
    <property type="match status" value="1"/>
</dbReference>
<reference evidence="3" key="1">
    <citation type="submission" date="2016-10" db="EMBL/GenBank/DDBJ databases">
        <authorList>
            <person name="Varghese N."/>
            <person name="Submissions S."/>
        </authorList>
    </citation>
    <scope>NUCLEOTIDE SEQUENCE [LARGE SCALE GENOMIC DNA]</scope>
    <source>
        <strain evidence="3">LMG 26383,CCUG 61248,R- 45681</strain>
    </source>
</reference>